<name>A0ABQ2ZG59_9ACTN</name>
<comment type="caution">
    <text evidence="2">The sequence shown here is derived from an EMBL/GenBank/DDBJ whole genome shotgun (WGS) entry which is preliminary data.</text>
</comment>
<reference evidence="3" key="1">
    <citation type="journal article" date="2019" name="Int. J. Syst. Evol. Microbiol.">
        <title>The Global Catalogue of Microorganisms (GCM) 10K type strain sequencing project: providing services to taxonomists for standard genome sequencing and annotation.</title>
        <authorList>
            <consortium name="The Broad Institute Genomics Platform"/>
            <consortium name="The Broad Institute Genome Sequencing Center for Infectious Disease"/>
            <person name="Wu L."/>
            <person name="Ma J."/>
        </authorList>
    </citation>
    <scope>NUCLEOTIDE SEQUENCE [LARGE SCALE GENOMIC DNA]</scope>
    <source>
        <strain evidence="3">JCM 4957</strain>
    </source>
</reference>
<protein>
    <recommendedName>
        <fullName evidence="4">Sulfite exporter TauE/SafE family protein</fullName>
    </recommendedName>
</protein>
<evidence type="ECO:0008006" key="4">
    <source>
        <dbReference type="Google" id="ProtNLM"/>
    </source>
</evidence>
<feature type="region of interest" description="Disordered" evidence="1">
    <location>
        <begin position="51"/>
        <end position="70"/>
    </location>
</feature>
<evidence type="ECO:0000313" key="2">
    <source>
        <dbReference type="EMBL" id="GGY12512.1"/>
    </source>
</evidence>
<evidence type="ECO:0000313" key="3">
    <source>
        <dbReference type="Proteomes" id="UP000653308"/>
    </source>
</evidence>
<accession>A0ABQ2ZG59</accession>
<dbReference type="EMBL" id="BMWE01000004">
    <property type="protein sequence ID" value="GGY12512.1"/>
    <property type="molecule type" value="Genomic_DNA"/>
</dbReference>
<dbReference type="RefSeq" id="WP_268250614.1">
    <property type="nucleotide sequence ID" value="NZ_BMWE01000004.1"/>
</dbReference>
<gene>
    <name evidence="2" type="ORF">GCM10010384_17230</name>
</gene>
<proteinExistence type="predicted"/>
<sequence length="70" mass="7170">MPGISLTVIVLLCLAALAAGWIDAVAGGGGLLLSPALLSGGRVSGQFGRRLRRGRQGARPASTWMPSLDR</sequence>
<evidence type="ECO:0000256" key="1">
    <source>
        <dbReference type="SAM" id="MobiDB-lite"/>
    </source>
</evidence>
<keyword evidence="3" id="KW-1185">Reference proteome</keyword>
<dbReference type="Proteomes" id="UP000653308">
    <property type="component" value="Unassembled WGS sequence"/>
</dbReference>
<organism evidence="2 3">
    <name type="scientific">Streptomyces djakartensis</name>
    <dbReference type="NCBI Taxonomy" id="68193"/>
    <lineage>
        <taxon>Bacteria</taxon>
        <taxon>Bacillati</taxon>
        <taxon>Actinomycetota</taxon>
        <taxon>Actinomycetes</taxon>
        <taxon>Kitasatosporales</taxon>
        <taxon>Streptomycetaceae</taxon>
        <taxon>Streptomyces</taxon>
    </lineage>
</organism>